<evidence type="ECO:0000313" key="1">
    <source>
        <dbReference type="EMBL" id="PIL21852.1"/>
    </source>
</evidence>
<gene>
    <name evidence="1" type="ORF">P775_02435</name>
</gene>
<evidence type="ECO:0000313" key="2">
    <source>
        <dbReference type="Proteomes" id="UP000231259"/>
    </source>
</evidence>
<comment type="caution">
    <text evidence="1">The sequence shown here is derived from an EMBL/GenBank/DDBJ whole genome shotgun (WGS) entry which is preliminary data.</text>
</comment>
<protein>
    <submittedName>
        <fullName evidence="1">Uncharacterized protein</fullName>
    </submittedName>
</protein>
<dbReference type="EMBL" id="AWWI01000021">
    <property type="protein sequence ID" value="PIL21852.1"/>
    <property type="molecule type" value="Genomic_DNA"/>
</dbReference>
<proteinExistence type="predicted"/>
<name>A0A2G8RK22_9RHOB</name>
<dbReference type="AlphaFoldDB" id="A0A2G8RK22"/>
<keyword evidence="2" id="KW-1185">Reference proteome</keyword>
<sequence>MDVPAPKNQHRITAKRLEQTVRLKIAIANPEIDQPNTPALPLYQRVGGKGGRQRCHRNLARLHPCLRQHCRYCRPDPYSQITVGCQRLGLSDDQRFIPN</sequence>
<dbReference type="Proteomes" id="UP000231259">
    <property type="component" value="Unassembled WGS sequence"/>
</dbReference>
<reference evidence="1 2" key="1">
    <citation type="submission" date="2013-09" db="EMBL/GenBank/DDBJ databases">
        <title>Genome sequencing of Phaeobacter antarcticus sp. nov. SM1211.</title>
        <authorList>
            <person name="Zhang X.-Y."/>
            <person name="Liu C."/>
            <person name="Chen X.-L."/>
            <person name="Xie B.-B."/>
            <person name="Qin Q.-L."/>
            <person name="Rong J.-C."/>
            <person name="Zhang Y.-Z."/>
        </authorList>
    </citation>
    <scope>NUCLEOTIDE SEQUENCE [LARGE SCALE GENOMIC DNA]</scope>
    <source>
        <strain evidence="1 2">SM1211</strain>
    </source>
</reference>
<organism evidence="1 2">
    <name type="scientific">Puniceibacterium antarcticum</name>
    <dbReference type="NCBI Taxonomy" id="1206336"/>
    <lineage>
        <taxon>Bacteria</taxon>
        <taxon>Pseudomonadati</taxon>
        <taxon>Pseudomonadota</taxon>
        <taxon>Alphaproteobacteria</taxon>
        <taxon>Rhodobacterales</taxon>
        <taxon>Paracoccaceae</taxon>
        <taxon>Puniceibacterium</taxon>
    </lineage>
</organism>
<accession>A0A2G8RK22</accession>